<evidence type="ECO:0000313" key="4">
    <source>
        <dbReference type="Proteomes" id="UP000298264"/>
    </source>
</evidence>
<dbReference type="PANTHER" id="PTHR30121:SF6">
    <property type="entry name" value="SLR6007 PROTEIN"/>
    <property type="match status" value="1"/>
</dbReference>
<feature type="compositionally biased region" description="Basic residues" evidence="1">
    <location>
        <begin position="519"/>
        <end position="531"/>
    </location>
</feature>
<dbReference type="PANTHER" id="PTHR30121">
    <property type="entry name" value="UNCHARACTERIZED PROTEIN YJGR-RELATED"/>
    <property type="match status" value="1"/>
</dbReference>
<dbReference type="AlphaFoldDB" id="A0A4V6QMT7"/>
<feature type="region of interest" description="Disordered" evidence="1">
    <location>
        <begin position="512"/>
        <end position="531"/>
    </location>
</feature>
<dbReference type="InterPro" id="IPR027417">
    <property type="entry name" value="P-loop_NTPase"/>
</dbReference>
<dbReference type="Proteomes" id="UP000298264">
    <property type="component" value="Unassembled WGS sequence"/>
</dbReference>
<name>A0A4V6QMT7_9LEPT</name>
<dbReference type="RefSeq" id="WP_135763542.1">
    <property type="nucleotide sequence ID" value="NZ_RQHV01000038.1"/>
</dbReference>
<evidence type="ECO:0000259" key="2">
    <source>
        <dbReference type="Pfam" id="PF05872"/>
    </source>
</evidence>
<proteinExistence type="predicted"/>
<evidence type="ECO:0000256" key="1">
    <source>
        <dbReference type="SAM" id="MobiDB-lite"/>
    </source>
</evidence>
<dbReference type="EMBL" id="RQHV01000038">
    <property type="protein sequence ID" value="TGN11694.1"/>
    <property type="molecule type" value="Genomic_DNA"/>
</dbReference>
<comment type="caution">
    <text evidence="3">The sequence shown here is derived from an EMBL/GenBank/DDBJ whole genome shotgun (WGS) entry which is preliminary data.</text>
</comment>
<dbReference type="InterPro" id="IPR033186">
    <property type="entry name" value="HerA_C"/>
</dbReference>
<dbReference type="OrthoDB" id="9758751at2"/>
<protein>
    <submittedName>
        <fullName evidence="3">DUF853 family protein</fullName>
    </submittedName>
</protein>
<sequence length="531" mass="58706">MAKKNNKEFIESIQSGYPDKEKSIFLGSGMFEEKIAAEAHVSIPLSTLNRHGLIAGATGTGKTKTLQLLAEGLSRAGVPVLLMDIKGDLSGIAAEGEKKESVEKRAEEIGAAWKEEGFSVEFLTLSAEPGAKLRATVTEFGPILFSRILSLNDTQTGVISLIFKYCDDLGIPLLDLKDIKKALQYLTNEGKEEIEKEYGAISSSSASTILRKIVELESQGGEIFFGEPSFDVEDLLVKDGKGRGKINIIRLTDIQSKPRLFSTFMLSLLTEIYGNFPEEGDLEKPKLVIFIDEAHLVFDEASKTLVDQIESIVRLIRSKGVGVFFCTQSPTDVPSPILAQLGLKVQHALRAFTANDRKAIKEASENYPITEFYDIDEEITKMGIGEAFITALSPKGVPTPLVRTFLLPPSSRMDVLTKDEIDKIIDDSPLVKKYSKELDRESAYEILEKKLQSYAESEEEEEKETNGNSPKKEKRKKQKEDPSFIEQLSKNPLARDVGRTVAKEVTRGLLGMLGVSSTKKTRRKKTGLFGL</sequence>
<accession>A0A4V6QMT7</accession>
<feature type="region of interest" description="Disordered" evidence="1">
    <location>
        <begin position="454"/>
        <end position="499"/>
    </location>
</feature>
<organism evidence="3 4">
    <name type="scientific">Leptospira ilyithenensis</name>
    <dbReference type="NCBI Taxonomy" id="2484901"/>
    <lineage>
        <taxon>Bacteria</taxon>
        <taxon>Pseudomonadati</taxon>
        <taxon>Spirochaetota</taxon>
        <taxon>Spirochaetia</taxon>
        <taxon>Leptospirales</taxon>
        <taxon>Leptospiraceae</taxon>
        <taxon>Leptospira</taxon>
    </lineage>
</organism>
<dbReference type="Pfam" id="PF05872">
    <property type="entry name" value="HerA_C"/>
    <property type="match status" value="1"/>
</dbReference>
<evidence type="ECO:0000313" key="3">
    <source>
        <dbReference type="EMBL" id="TGN11694.1"/>
    </source>
</evidence>
<dbReference type="InterPro" id="IPR051162">
    <property type="entry name" value="T4SS_component"/>
</dbReference>
<gene>
    <name evidence="3" type="ORF">EHS11_06255</name>
</gene>
<keyword evidence="4" id="KW-1185">Reference proteome</keyword>
<reference evidence="3" key="1">
    <citation type="journal article" date="2019" name="PLoS Negl. Trop. Dis.">
        <title>Revisiting the worldwide diversity of Leptospira species in the environment.</title>
        <authorList>
            <person name="Vincent A.T."/>
            <person name="Schiettekatte O."/>
            <person name="Bourhy P."/>
            <person name="Veyrier F.J."/>
            <person name="Picardeau M."/>
        </authorList>
    </citation>
    <scope>NUCLEOTIDE SEQUENCE [LARGE SCALE GENOMIC DNA]</scope>
    <source>
        <strain evidence="3">201400974</strain>
    </source>
</reference>
<feature type="domain" description="Helicase HerA-like C-terminal" evidence="2">
    <location>
        <begin position="37"/>
        <end position="515"/>
    </location>
</feature>
<dbReference type="Gene3D" id="3.40.50.300">
    <property type="entry name" value="P-loop containing nucleotide triphosphate hydrolases"/>
    <property type="match status" value="2"/>
</dbReference>
<dbReference type="SUPFAM" id="SSF52540">
    <property type="entry name" value="P-loop containing nucleoside triphosphate hydrolases"/>
    <property type="match status" value="1"/>
</dbReference>